<dbReference type="InterPro" id="IPR003170">
    <property type="entry name" value="MurB"/>
</dbReference>
<evidence type="ECO:0000256" key="11">
    <source>
        <dbReference type="ARBA" id="ARBA00022857"/>
    </source>
</evidence>
<dbReference type="PANTHER" id="PTHR21071:SF4">
    <property type="entry name" value="UDP-N-ACETYLENOLPYRUVOYLGLUCOSAMINE REDUCTASE"/>
    <property type="match status" value="1"/>
</dbReference>
<dbReference type="GO" id="GO:0008762">
    <property type="term" value="F:UDP-N-acetylmuramate dehydrogenase activity"/>
    <property type="evidence" value="ECO:0007669"/>
    <property type="project" value="UniProtKB-UniRule"/>
</dbReference>
<dbReference type="AlphaFoldDB" id="A0A7X4K9G1"/>
<keyword evidence="8 19" id="KW-0132">Cell division</keyword>
<dbReference type="PANTHER" id="PTHR21071">
    <property type="entry name" value="UDP-N-ACETYLENOLPYRUVOYLGLUCOSAMINE REDUCTASE"/>
    <property type="match status" value="1"/>
</dbReference>
<dbReference type="NCBIfam" id="TIGR00179">
    <property type="entry name" value="murB"/>
    <property type="match status" value="1"/>
</dbReference>
<dbReference type="SUPFAM" id="SSF56194">
    <property type="entry name" value="Uridine diphospho-N-Acetylenolpyruvylglucosamine reductase, MurB, C-terminal domain"/>
    <property type="match status" value="1"/>
</dbReference>
<accession>A0A7X4K9G1</accession>
<dbReference type="EC" id="1.3.1.98" evidence="5 19"/>
<dbReference type="RefSeq" id="WP_160987581.1">
    <property type="nucleotide sequence ID" value="NZ_WVTD01000044.1"/>
</dbReference>
<comment type="function">
    <text evidence="2 19">Cell wall formation.</text>
</comment>
<dbReference type="InterPro" id="IPR036318">
    <property type="entry name" value="FAD-bd_PCMH-like_sf"/>
</dbReference>
<dbReference type="Pfam" id="PF01565">
    <property type="entry name" value="FAD_binding_4"/>
    <property type="match status" value="1"/>
</dbReference>
<keyword evidence="11 19" id="KW-0521">NADP</keyword>
<evidence type="ECO:0000256" key="17">
    <source>
        <dbReference type="ARBA" id="ARBA00031026"/>
    </source>
</evidence>
<comment type="catalytic activity">
    <reaction evidence="18 19">
        <text>UDP-N-acetyl-alpha-D-muramate + NADP(+) = UDP-N-acetyl-3-O-(1-carboxyvinyl)-alpha-D-glucosamine + NADPH + H(+)</text>
        <dbReference type="Rhea" id="RHEA:12248"/>
        <dbReference type="ChEBI" id="CHEBI:15378"/>
        <dbReference type="ChEBI" id="CHEBI:57783"/>
        <dbReference type="ChEBI" id="CHEBI:58349"/>
        <dbReference type="ChEBI" id="CHEBI:68483"/>
        <dbReference type="ChEBI" id="CHEBI:70757"/>
        <dbReference type="EC" id="1.3.1.98"/>
    </reaction>
</comment>
<organism evidence="21 22">
    <name type="scientific">Novosphingobium silvae</name>
    <dbReference type="NCBI Taxonomy" id="2692619"/>
    <lineage>
        <taxon>Bacteria</taxon>
        <taxon>Pseudomonadati</taxon>
        <taxon>Pseudomonadota</taxon>
        <taxon>Alphaproteobacteria</taxon>
        <taxon>Sphingomonadales</taxon>
        <taxon>Sphingomonadaceae</taxon>
        <taxon>Novosphingobium</taxon>
    </lineage>
</organism>
<dbReference type="UniPathway" id="UPA00219"/>
<keyword evidence="16 19" id="KW-0961">Cell wall biogenesis/degradation</keyword>
<evidence type="ECO:0000256" key="7">
    <source>
        <dbReference type="ARBA" id="ARBA00022490"/>
    </source>
</evidence>
<keyword evidence="10 19" id="KW-0274">FAD</keyword>
<keyword evidence="12 19" id="KW-0133">Cell shape</keyword>
<dbReference type="NCBIfam" id="NF010480">
    <property type="entry name" value="PRK13905.1"/>
    <property type="match status" value="1"/>
</dbReference>
<evidence type="ECO:0000256" key="18">
    <source>
        <dbReference type="ARBA" id="ARBA00048914"/>
    </source>
</evidence>
<dbReference type="InterPro" id="IPR006094">
    <property type="entry name" value="Oxid_FAD_bind_N"/>
</dbReference>
<dbReference type="GO" id="GO:0009252">
    <property type="term" value="P:peptidoglycan biosynthetic process"/>
    <property type="evidence" value="ECO:0007669"/>
    <property type="project" value="UniProtKB-UniRule"/>
</dbReference>
<evidence type="ECO:0000313" key="22">
    <source>
        <dbReference type="Proteomes" id="UP000465810"/>
    </source>
</evidence>
<evidence type="ECO:0000256" key="5">
    <source>
        <dbReference type="ARBA" id="ARBA00012518"/>
    </source>
</evidence>
<comment type="subcellular location">
    <subcellularLocation>
        <location evidence="3 19">Cytoplasm</location>
    </subcellularLocation>
</comment>
<dbReference type="InterPro" id="IPR036635">
    <property type="entry name" value="MurB_C_sf"/>
</dbReference>
<keyword evidence="22" id="KW-1185">Reference proteome</keyword>
<keyword evidence="15 19" id="KW-0131">Cell cycle</keyword>
<dbReference type="InterPro" id="IPR016167">
    <property type="entry name" value="FAD-bd_PCMH_sub1"/>
</dbReference>
<proteinExistence type="inferred from homology"/>
<feature type="active site" description="Proton donor" evidence="19">
    <location>
        <position position="228"/>
    </location>
</feature>
<dbReference type="GO" id="GO:0005829">
    <property type="term" value="C:cytosol"/>
    <property type="evidence" value="ECO:0007669"/>
    <property type="project" value="TreeGrafter"/>
</dbReference>
<evidence type="ECO:0000259" key="20">
    <source>
        <dbReference type="PROSITE" id="PS51387"/>
    </source>
</evidence>
<evidence type="ECO:0000256" key="15">
    <source>
        <dbReference type="ARBA" id="ARBA00023306"/>
    </source>
</evidence>
<dbReference type="HAMAP" id="MF_00037">
    <property type="entry name" value="MurB"/>
    <property type="match status" value="1"/>
</dbReference>
<comment type="caution">
    <text evidence="21">The sequence shown here is derived from an EMBL/GenBank/DDBJ whole genome shotgun (WGS) entry which is preliminary data.</text>
</comment>
<keyword evidence="9 19" id="KW-0285">Flavoprotein</keyword>
<feature type="domain" description="FAD-binding PCMH-type" evidence="20">
    <location>
        <begin position="34"/>
        <end position="199"/>
    </location>
</feature>
<evidence type="ECO:0000256" key="9">
    <source>
        <dbReference type="ARBA" id="ARBA00022630"/>
    </source>
</evidence>
<evidence type="ECO:0000313" key="21">
    <source>
        <dbReference type="EMBL" id="MYM00345.1"/>
    </source>
</evidence>
<comment type="cofactor">
    <cofactor evidence="1 19">
        <name>FAD</name>
        <dbReference type="ChEBI" id="CHEBI:57692"/>
    </cofactor>
</comment>
<dbReference type="Gene3D" id="3.90.78.10">
    <property type="entry name" value="UDP-N-acetylenolpyruvoylglucosamine reductase, C-terminal domain"/>
    <property type="match status" value="1"/>
</dbReference>
<dbReference type="Gene3D" id="3.30.465.10">
    <property type="match status" value="1"/>
</dbReference>
<dbReference type="SUPFAM" id="SSF56176">
    <property type="entry name" value="FAD-binding/transporter-associated domain-like"/>
    <property type="match status" value="1"/>
</dbReference>
<dbReference type="InterPro" id="IPR011601">
    <property type="entry name" value="MurB_C"/>
</dbReference>
<dbReference type="GO" id="GO:0051301">
    <property type="term" value="P:cell division"/>
    <property type="evidence" value="ECO:0007669"/>
    <property type="project" value="UniProtKB-KW"/>
</dbReference>
<keyword evidence="7 19" id="KW-0963">Cytoplasm</keyword>
<name>A0A7X4K9G1_9SPHN</name>
<feature type="active site" evidence="19">
    <location>
        <position position="178"/>
    </location>
</feature>
<evidence type="ECO:0000256" key="1">
    <source>
        <dbReference type="ARBA" id="ARBA00001974"/>
    </source>
</evidence>
<evidence type="ECO:0000256" key="8">
    <source>
        <dbReference type="ARBA" id="ARBA00022618"/>
    </source>
</evidence>
<evidence type="ECO:0000256" key="3">
    <source>
        <dbReference type="ARBA" id="ARBA00004496"/>
    </source>
</evidence>
<dbReference type="Gene3D" id="3.30.43.10">
    <property type="entry name" value="Uridine Diphospho-n-acetylenolpyruvylglucosamine Reductase, domain 2"/>
    <property type="match status" value="1"/>
</dbReference>
<dbReference type="Pfam" id="PF02873">
    <property type="entry name" value="MurB_C"/>
    <property type="match status" value="1"/>
</dbReference>
<protein>
    <recommendedName>
        <fullName evidence="6 19">UDP-N-acetylenolpyruvoylglucosamine reductase</fullName>
        <ecNumber evidence="5 19">1.3.1.98</ecNumber>
    </recommendedName>
    <alternativeName>
        <fullName evidence="17 19">UDP-N-acetylmuramate dehydrogenase</fullName>
    </alternativeName>
</protein>
<feature type="active site" evidence="19">
    <location>
        <position position="303"/>
    </location>
</feature>
<reference evidence="21 22" key="1">
    <citation type="submission" date="2019-12" db="EMBL/GenBank/DDBJ databases">
        <authorList>
            <person name="Feng G."/>
            <person name="Zhu H."/>
        </authorList>
    </citation>
    <scope>NUCLEOTIDE SEQUENCE [LARGE SCALE GENOMIC DNA]</scope>
    <source>
        <strain evidence="21 22">FGD1</strain>
    </source>
</reference>
<dbReference type="EMBL" id="WVTD01000044">
    <property type="protein sequence ID" value="MYM00345.1"/>
    <property type="molecule type" value="Genomic_DNA"/>
</dbReference>
<dbReference type="Proteomes" id="UP000465810">
    <property type="component" value="Unassembled WGS sequence"/>
</dbReference>
<dbReference type="InterPro" id="IPR016166">
    <property type="entry name" value="FAD-bd_PCMH"/>
</dbReference>
<evidence type="ECO:0000256" key="2">
    <source>
        <dbReference type="ARBA" id="ARBA00003921"/>
    </source>
</evidence>
<evidence type="ECO:0000256" key="16">
    <source>
        <dbReference type="ARBA" id="ARBA00023316"/>
    </source>
</evidence>
<sequence>MQRIPDEIRSLFRSIEGIKAEFDVPLSTLGRWKIGGDAAVVLTPSTEEGLAKGLRAIQASGLPRLVIGDGSNLLFDDAGFHGVVVRIGRAMSDMHISGSRVVAQGGLWVPRFALELARAGLTGAEHIVGIPGTLGGLAVMNGGSQRKGIGSSIEEVRCLTQDGDLQVFSQEDCRFAYRRSSLQENNAIVTSITFAFEVGDQSEIRRAMLAIMGERRRKFPLKKPNCGSVFVSDPAMYASVGPPGRAIEQVGLRGTQVGGARIADLHCNFIVNCGDASSRDVLALIGLARTRVHDNTGYWMDCEVRYVSPEGAVMPAHEAAEFSVS</sequence>
<dbReference type="GO" id="GO:0008360">
    <property type="term" value="P:regulation of cell shape"/>
    <property type="evidence" value="ECO:0007669"/>
    <property type="project" value="UniProtKB-KW"/>
</dbReference>
<evidence type="ECO:0000256" key="14">
    <source>
        <dbReference type="ARBA" id="ARBA00023002"/>
    </source>
</evidence>
<keyword evidence="13 19" id="KW-0573">Peptidoglycan synthesis</keyword>
<evidence type="ECO:0000256" key="10">
    <source>
        <dbReference type="ARBA" id="ARBA00022827"/>
    </source>
</evidence>
<evidence type="ECO:0000256" key="12">
    <source>
        <dbReference type="ARBA" id="ARBA00022960"/>
    </source>
</evidence>
<comment type="similarity">
    <text evidence="19">Belongs to the MurB family.</text>
</comment>
<comment type="pathway">
    <text evidence="4 19">Cell wall biogenesis; peptidoglycan biosynthesis.</text>
</comment>
<dbReference type="PROSITE" id="PS51387">
    <property type="entry name" value="FAD_PCMH"/>
    <property type="match status" value="1"/>
</dbReference>
<gene>
    <name evidence="19 21" type="primary">murB</name>
    <name evidence="21" type="ORF">GR702_21640</name>
</gene>
<evidence type="ECO:0000256" key="13">
    <source>
        <dbReference type="ARBA" id="ARBA00022984"/>
    </source>
</evidence>
<evidence type="ECO:0000256" key="19">
    <source>
        <dbReference type="HAMAP-Rule" id="MF_00037"/>
    </source>
</evidence>
<dbReference type="InterPro" id="IPR016169">
    <property type="entry name" value="FAD-bd_PCMH_sub2"/>
</dbReference>
<evidence type="ECO:0000256" key="4">
    <source>
        <dbReference type="ARBA" id="ARBA00004752"/>
    </source>
</evidence>
<keyword evidence="14 19" id="KW-0560">Oxidoreductase</keyword>
<evidence type="ECO:0000256" key="6">
    <source>
        <dbReference type="ARBA" id="ARBA00015188"/>
    </source>
</evidence>
<dbReference type="GO" id="GO:0071949">
    <property type="term" value="F:FAD binding"/>
    <property type="evidence" value="ECO:0007669"/>
    <property type="project" value="InterPro"/>
</dbReference>
<dbReference type="GO" id="GO:0071555">
    <property type="term" value="P:cell wall organization"/>
    <property type="evidence" value="ECO:0007669"/>
    <property type="project" value="UniProtKB-KW"/>
</dbReference>